<dbReference type="InterPro" id="IPR011611">
    <property type="entry name" value="PfkB_dom"/>
</dbReference>
<dbReference type="GO" id="GO:0016301">
    <property type="term" value="F:kinase activity"/>
    <property type="evidence" value="ECO:0007669"/>
    <property type="project" value="UniProtKB-KW"/>
</dbReference>
<reference evidence="2 3" key="1">
    <citation type="submission" date="2022-11" db="EMBL/GenBank/DDBJ databases">
        <title>Anaerobic phenanthrene biodegradation by a DNRA strain PheN6.</title>
        <authorList>
            <person name="Zhang Z."/>
        </authorList>
    </citation>
    <scope>NUCLEOTIDE SEQUENCE [LARGE SCALE GENOMIC DNA]</scope>
    <source>
        <strain evidence="2 3">PheN6</strain>
    </source>
</reference>
<evidence type="ECO:0000313" key="3">
    <source>
        <dbReference type="Proteomes" id="UP001150259"/>
    </source>
</evidence>
<dbReference type="SUPFAM" id="SSF53613">
    <property type="entry name" value="Ribokinase-like"/>
    <property type="match status" value="1"/>
</dbReference>
<name>A0ABT5GEJ9_9MICO</name>
<dbReference type="InterPro" id="IPR029056">
    <property type="entry name" value="Ribokinase-like"/>
</dbReference>
<dbReference type="EMBL" id="JAPFQL010000010">
    <property type="protein sequence ID" value="MDC5696330.1"/>
    <property type="molecule type" value="Genomic_DNA"/>
</dbReference>
<feature type="domain" description="Carbohydrate kinase PfkB" evidence="1">
    <location>
        <begin position="59"/>
        <end position="318"/>
    </location>
</feature>
<keyword evidence="2" id="KW-0418">Kinase</keyword>
<dbReference type="Gene3D" id="3.40.1190.20">
    <property type="match status" value="1"/>
</dbReference>
<gene>
    <name evidence="2" type="ORF">OO014_03610</name>
</gene>
<dbReference type="Proteomes" id="UP001150259">
    <property type="component" value="Unassembled WGS sequence"/>
</dbReference>
<sequence>MRGMPENTFDPLAARRAPDAPDVDVFVWGTVFLDIIFAGLPTAPKPGTEVWSEGLASCPGGIANLAVATRRLGLRTSLAAAFSDDDYGDFCWRILAEQEGIDLGRSRQFPDWHSPVTVSMAFAGDRSMVSHGHPPPVPSVDLIGDPPRSRAVMVDLAEQGLFEAAGPPGSAGESWVDAARRHGALVFADVGWDPEERWDRSVLDRLSRCDAFLPNAVEAMAYTGTSSARDALFAIADRVPIAVVTAGADGALGIDTRTGEEAQVPSLRVREVDATGVGDVFAAAMLVGTLAEWRLADRMSFASLAAALALQQYGGSLAAPGWGDIADWWTGLCSDATDDAYHRSLRRRYAFLDDIVPRVPVTACRRATATIARRADVQDVREVR</sequence>
<dbReference type="InterPro" id="IPR052562">
    <property type="entry name" value="Ketohexokinase-related"/>
</dbReference>
<keyword evidence="3" id="KW-1185">Reference proteome</keyword>
<accession>A0ABT5GEJ9</accession>
<protein>
    <submittedName>
        <fullName evidence="2">PfkB family carbohydrate kinase</fullName>
    </submittedName>
</protein>
<evidence type="ECO:0000313" key="2">
    <source>
        <dbReference type="EMBL" id="MDC5696330.1"/>
    </source>
</evidence>
<dbReference type="PANTHER" id="PTHR42774:SF3">
    <property type="entry name" value="KETOHEXOKINASE"/>
    <property type="match status" value="1"/>
</dbReference>
<evidence type="ECO:0000259" key="1">
    <source>
        <dbReference type="Pfam" id="PF00294"/>
    </source>
</evidence>
<dbReference type="RefSeq" id="WP_272460907.1">
    <property type="nucleotide sequence ID" value="NZ_JAPFQL010000010.1"/>
</dbReference>
<organism evidence="2 3">
    <name type="scientific">Intrasporangium calvum</name>
    <dbReference type="NCBI Taxonomy" id="53358"/>
    <lineage>
        <taxon>Bacteria</taxon>
        <taxon>Bacillati</taxon>
        <taxon>Actinomycetota</taxon>
        <taxon>Actinomycetes</taxon>
        <taxon>Micrococcales</taxon>
        <taxon>Intrasporangiaceae</taxon>
        <taxon>Intrasporangium</taxon>
    </lineage>
</organism>
<keyword evidence="2" id="KW-0808">Transferase</keyword>
<dbReference type="PANTHER" id="PTHR42774">
    <property type="entry name" value="PHOSPHOTRANSFERASE SYSTEM TRANSPORT PROTEIN"/>
    <property type="match status" value="1"/>
</dbReference>
<proteinExistence type="predicted"/>
<comment type="caution">
    <text evidence="2">The sequence shown here is derived from an EMBL/GenBank/DDBJ whole genome shotgun (WGS) entry which is preliminary data.</text>
</comment>
<dbReference type="Pfam" id="PF00294">
    <property type="entry name" value="PfkB"/>
    <property type="match status" value="1"/>
</dbReference>